<evidence type="ECO:0000256" key="1">
    <source>
        <dbReference type="ARBA" id="ARBA00023015"/>
    </source>
</evidence>
<sequence>MPRAGLTPAVVVDEAARLADEVGLDRLTLAKVASQLGVTLPSLYKHVAGLDGLRRLLALRGIHELTAATTAAAVGRSGTDALRAVSAAYRDYARAHPGPYAAALRAPERGDTEHQAAAEGAVAIFLAMLDGYGLSGERAIDAVRVARSALHGFVAIDAAGGFGLPQSVAASFDQLVEALDRALRTWP</sequence>
<dbReference type="RefSeq" id="WP_203699796.1">
    <property type="nucleotide sequence ID" value="NZ_BAAALU010000017.1"/>
</dbReference>
<dbReference type="InterPro" id="IPR001647">
    <property type="entry name" value="HTH_TetR"/>
</dbReference>
<dbReference type="PANTHER" id="PTHR30055:SF239">
    <property type="entry name" value="TRANSCRIPTIONAL REGULATORY PROTEIN"/>
    <property type="match status" value="1"/>
</dbReference>
<keyword evidence="7" id="KW-1185">Reference proteome</keyword>
<keyword evidence="1" id="KW-0805">Transcription regulation</keyword>
<evidence type="ECO:0000313" key="6">
    <source>
        <dbReference type="EMBL" id="GIF54080.1"/>
    </source>
</evidence>
<dbReference type="InterPro" id="IPR036271">
    <property type="entry name" value="Tet_transcr_reg_TetR-rel_C_sf"/>
</dbReference>
<evidence type="ECO:0000256" key="4">
    <source>
        <dbReference type="PROSITE-ProRule" id="PRU00335"/>
    </source>
</evidence>
<dbReference type="InterPro" id="IPR009057">
    <property type="entry name" value="Homeodomain-like_sf"/>
</dbReference>
<feature type="DNA-binding region" description="H-T-H motif" evidence="4">
    <location>
        <begin position="28"/>
        <end position="47"/>
    </location>
</feature>
<keyword evidence="3" id="KW-0804">Transcription</keyword>
<keyword evidence="2 4" id="KW-0238">DNA-binding</keyword>
<evidence type="ECO:0000256" key="3">
    <source>
        <dbReference type="ARBA" id="ARBA00023163"/>
    </source>
</evidence>
<dbReference type="InterPro" id="IPR050109">
    <property type="entry name" value="HTH-type_TetR-like_transc_reg"/>
</dbReference>
<dbReference type="EMBL" id="BONC01000001">
    <property type="protein sequence ID" value="GIF54080.1"/>
    <property type="molecule type" value="Genomic_DNA"/>
</dbReference>
<dbReference type="Gene3D" id="1.10.357.10">
    <property type="entry name" value="Tetracycline Repressor, domain 2"/>
    <property type="match status" value="1"/>
</dbReference>
<proteinExistence type="predicted"/>
<name>A0ABQ4BU77_9ACTN</name>
<accession>A0ABQ4BU77</accession>
<dbReference type="Pfam" id="PF13305">
    <property type="entry name" value="TetR_C_33"/>
    <property type="match status" value="1"/>
</dbReference>
<feature type="domain" description="HTH tetR-type" evidence="5">
    <location>
        <begin position="5"/>
        <end position="65"/>
    </location>
</feature>
<reference evidence="6 7" key="1">
    <citation type="submission" date="2021-01" db="EMBL/GenBank/DDBJ databases">
        <title>Whole genome shotgun sequence of Asanoa iriomotensis NBRC 100142.</title>
        <authorList>
            <person name="Komaki H."/>
            <person name="Tamura T."/>
        </authorList>
    </citation>
    <scope>NUCLEOTIDE SEQUENCE [LARGE SCALE GENOMIC DNA]</scope>
    <source>
        <strain evidence="6 7">NBRC 100142</strain>
    </source>
</reference>
<protein>
    <submittedName>
        <fullName evidence="6">TetR family transcriptional regulator</fullName>
    </submittedName>
</protein>
<dbReference type="Pfam" id="PF00440">
    <property type="entry name" value="TetR_N"/>
    <property type="match status" value="1"/>
</dbReference>
<dbReference type="Proteomes" id="UP000624325">
    <property type="component" value="Unassembled WGS sequence"/>
</dbReference>
<evidence type="ECO:0000256" key="2">
    <source>
        <dbReference type="ARBA" id="ARBA00023125"/>
    </source>
</evidence>
<gene>
    <name evidence="6" type="ORF">Air01nite_01750</name>
</gene>
<dbReference type="SUPFAM" id="SSF48498">
    <property type="entry name" value="Tetracyclin repressor-like, C-terminal domain"/>
    <property type="match status" value="1"/>
</dbReference>
<dbReference type="Gene3D" id="1.10.10.60">
    <property type="entry name" value="Homeodomain-like"/>
    <property type="match status" value="1"/>
</dbReference>
<evidence type="ECO:0000259" key="5">
    <source>
        <dbReference type="PROSITE" id="PS50977"/>
    </source>
</evidence>
<dbReference type="PROSITE" id="PS50977">
    <property type="entry name" value="HTH_TETR_2"/>
    <property type="match status" value="1"/>
</dbReference>
<dbReference type="PANTHER" id="PTHR30055">
    <property type="entry name" value="HTH-TYPE TRANSCRIPTIONAL REGULATOR RUTR"/>
    <property type="match status" value="1"/>
</dbReference>
<comment type="caution">
    <text evidence="6">The sequence shown here is derived from an EMBL/GenBank/DDBJ whole genome shotgun (WGS) entry which is preliminary data.</text>
</comment>
<evidence type="ECO:0000313" key="7">
    <source>
        <dbReference type="Proteomes" id="UP000624325"/>
    </source>
</evidence>
<organism evidence="6 7">
    <name type="scientific">Asanoa iriomotensis</name>
    <dbReference type="NCBI Taxonomy" id="234613"/>
    <lineage>
        <taxon>Bacteria</taxon>
        <taxon>Bacillati</taxon>
        <taxon>Actinomycetota</taxon>
        <taxon>Actinomycetes</taxon>
        <taxon>Micromonosporales</taxon>
        <taxon>Micromonosporaceae</taxon>
        <taxon>Asanoa</taxon>
    </lineage>
</organism>
<dbReference type="InterPro" id="IPR025996">
    <property type="entry name" value="MT1864/Rv1816-like_C"/>
</dbReference>
<dbReference type="SUPFAM" id="SSF46689">
    <property type="entry name" value="Homeodomain-like"/>
    <property type="match status" value="1"/>
</dbReference>